<proteinExistence type="predicted"/>
<organism evidence="2 3">
    <name type="scientific">Rhizobium rhizogenes</name>
    <name type="common">Agrobacterium rhizogenes</name>
    <dbReference type="NCBI Taxonomy" id="359"/>
    <lineage>
        <taxon>Bacteria</taxon>
        <taxon>Pseudomonadati</taxon>
        <taxon>Pseudomonadota</taxon>
        <taxon>Alphaproteobacteria</taxon>
        <taxon>Hyphomicrobiales</taxon>
        <taxon>Rhizobiaceae</taxon>
        <taxon>Rhizobium/Agrobacterium group</taxon>
        <taxon>Rhizobium</taxon>
    </lineage>
</organism>
<dbReference type="EMBL" id="QDFR01000016">
    <property type="protein sequence ID" value="PVE49878.1"/>
    <property type="molecule type" value="Genomic_DNA"/>
</dbReference>
<feature type="transmembrane region" description="Helical" evidence="1">
    <location>
        <begin position="77"/>
        <end position="99"/>
    </location>
</feature>
<keyword evidence="1" id="KW-0812">Transmembrane</keyword>
<accession>A0AA92BYX5</accession>
<keyword evidence="1" id="KW-0472">Membrane</keyword>
<comment type="caution">
    <text evidence="2">The sequence shown here is derived from an EMBL/GenBank/DDBJ whole genome shotgun (WGS) entry which is preliminary data.</text>
</comment>
<gene>
    <name evidence="2" type="ORF">DC430_23555</name>
</gene>
<name>A0AA92BYX5_RHIRH</name>
<protein>
    <submittedName>
        <fullName evidence="2">Uncharacterized protein</fullName>
    </submittedName>
</protein>
<evidence type="ECO:0000313" key="3">
    <source>
        <dbReference type="Proteomes" id="UP000244335"/>
    </source>
</evidence>
<dbReference type="Proteomes" id="UP000244335">
    <property type="component" value="Unassembled WGS sequence"/>
</dbReference>
<reference evidence="2 3" key="1">
    <citation type="submission" date="2018-04" db="EMBL/GenBank/DDBJ databases">
        <authorList>
            <person name="Hagen T."/>
        </authorList>
    </citation>
    <scope>NUCLEOTIDE SEQUENCE [LARGE SCALE GENOMIC DNA]</scope>
    <source>
        <strain evidence="2 3">TPD7009</strain>
    </source>
</reference>
<evidence type="ECO:0000313" key="2">
    <source>
        <dbReference type="EMBL" id="PVE49878.1"/>
    </source>
</evidence>
<sequence length="106" mass="11170">MLGSSKPIVLLCQIAAIVTVSLMACLAIDTVTGWFGYSPYLFCKGVIYAAAGANRIAVIVVMLGIFAWAVSRFRSDAAMGIVIGGSLFAIFPQVLPHYLGVSCILP</sequence>
<dbReference type="AlphaFoldDB" id="A0AA92BYX5"/>
<feature type="transmembrane region" description="Helical" evidence="1">
    <location>
        <begin position="46"/>
        <end position="70"/>
    </location>
</feature>
<dbReference type="PROSITE" id="PS51257">
    <property type="entry name" value="PROKAR_LIPOPROTEIN"/>
    <property type="match status" value="1"/>
</dbReference>
<keyword evidence="1" id="KW-1133">Transmembrane helix</keyword>
<evidence type="ECO:0000256" key="1">
    <source>
        <dbReference type="SAM" id="Phobius"/>
    </source>
</evidence>